<proteinExistence type="predicted"/>
<reference evidence="1 2" key="2">
    <citation type="journal article" date="2022" name="Mol. Biol. Evol.">
        <title>Comparative Genomics Reveals Insights into the Divergent Evolution of Astigmatic Mites and Household Pest Adaptations.</title>
        <authorList>
            <person name="Xiong Q."/>
            <person name="Wan A.T."/>
            <person name="Liu X."/>
            <person name="Fung C.S."/>
            <person name="Xiao X."/>
            <person name="Malainual N."/>
            <person name="Hou J."/>
            <person name="Wang L."/>
            <person name="Wang M."/>
            <person name="Yang K.Y."/>
            <person name="Cui Y."/>
            <person name="Leung E.L."/>
            <person name="Nong W."/>
            <person name="Shin S.K."/>
            <person name="Au S.W."/>
            <person name="Jeong K.Y."/>
            <person name="Chew F.T."/>
            <person name="Hui J.H."/>
            <person name="Leung T.F."/>
            <person name="Tungtrongchitr A."/>
            <person name="Zhong N."/>
            <person name="Liu Z."/>
            <person name="Tsui S.K."/>
        </authorList>
    </citation>
    <scope>NUCLEOTIDE SEQUENCE [LARGE SCALE GENOMIC DNA]</scope>
    <source>
        <strain evidence="1">Derp</strain>
    </source>
</reference>
<dbReference type="Proteomes" id="UP000887458">
    <property type="component" value="Unassembled WGS sequence"/>
</dbReference>
<dbReference type="EMBL" id="NJHN03000012">
    <property type="protein sequence ID" value="KAH9426111.1"/>
    <property type="molecule type" value="Genomic_DNA"/>
</dbReference>
<name>A0ABQ8JU10_DERPT</name>
<evidence type="ECO:0000313" key="1">
    <source>
        <dbReference type="EMBL" id="KAH9426111.1"/>
    </source>
</evidence>
<sequence length="74" mass="8701">MYYTLKNNINDGILCLAALVPIVFHISDFNVENGQCKKNKPGNGDFCFFHFHSFNSYEIRNFIQCHHHHHSTFQ</sequence>
<organism evidence="1 2">
    <name type="scientific">Dermatophagoides pteronyssinus</name>
    <name type="common">European house dust mite</name>
    <dbReference type="NCBI Taxonomy" id="6956"/>
    <lineage>
        <taxon>Eukaryota</taxon>
        <taxon>Metazoa</taxon>
        <taxon>Ecdysozoa</taxon>
        <taxon>Arthropoda</taxon>
        <taxon>Chelicerata</taxon>
        <taxon>Arachnida</taxon>
        <taxon>Acari</taxon>
        <taxon>Acariformes</taxon>
        <taxon>Sarcoptiformes</taxon>
        <taxon>Astigmata</taxon>
        <taxon>Psoroptidia</taxon>
        <taxon>Analgoidea</taxon>
        <taxon>Pyroglyphidae</taxon>
        <taxon>Dermatophagoidinae</taxon>
        <taxon>Dermatophagoides</taxon>
    </lineage>
</organism>
<evidence type="ECO:0000313" key="2">
    <source>
        <dbReference type="Proteomes" id="UP000887458"/>
    </source>
</evidence>
<accession>A0ABQ8JU10</accession>
<reference evidence="1 2" key="1">
    <citation type="journal article" date="2018" name="J. Allergy Clin. Immunol.">
        <title>High-quality assembly of Dermatophagoides pteronyssinus genome and transcriptome reveals a wide range of novel allergens.</title>
        <authorList>
            <person name="Liu X.Y."/>
            <person name="Yang K.Y."/>
            <person name="Wang M.Q."/>
            <person name="Kwok J.S."/>
            <person name="Zeng X."/>
            <person name="Yang Z."/>
            <person name="Xiao X.J."/>
            <person name="Lau C.P."/>
            <person name="Li Y."/>
            <person name="Huang Z.M."/>
            <person name="Ba J.G."/>
            <person name="Yim A.K."/>
            <person name="Ouyang C.Y."/>
            <person name="Ngai S.M."/>
            <person name="Chan T.F."/>
            <person name="Leung E.L."/>
            <person name="Liu L."/>
            <person name="Liu Z.G."/>
            <person name="Tsui S.K."/>
        </authorList>
    </citation>
    <scope>NUCLEOTIDE SEQUENCE [LARGE SCALE GENOMIC DNA]</scope>
    <source>
        <strain evidence="1">Derp</strain>
    </source>
</reference>
<comment type="caution">
    <text evidence="1">The sequence shown here is derived from an EMBL/GenBank/DDBJ whole genome shotgun (WGS) entry which is preliminary data.</text>
</comment>
<gene>
    <name evidence="1" type="ORF">DERP_007051</name>
</gene>
<protein>
    <submittedName>
        <fullName evidence="1">Uncharacterized protein</fullName>
    </submittedName>
</protein>
<keyword evidence="2" id="KW-1185">Reference proteome</keyword>